<dbReference type="RefSeq" id="WP_020963075.1">
    <property type="nucleotide sequence ID" value="NC_022093.1"/>
</dbReference>
<dbReference type="Proteomes" id="UP000015543">
    <property type="component" value="Chromosome"/>
</dbReference>
<accession>S5ZF42</accession>
<dbReference type="Gene3D" id="3.40.50.300">
    <property type="entry name" value="P-loop containing nucleotide triphosphate hydrolases"/>
    <property type="match status" value="1"/>
</dbReference>
<reference evidence="1 2" key="1">
    <citation type="journal article" date="2013" name="Genome Announc.">
        <title>Complete Genomic Sequence of 'Thermofilum adornatus' Strain 1910bT, a Hyperthermophilic Anaerobic Organotrophic Crenarchaeon.</title>
        <authorList>
            <person name="Dominova I.N."/>
            <person name="Kublanov I.V."/>
            <person name="Podosokorskaya O.A."/>
            <person name="Derbikova K.S."/>
            <person name="Patrushev M.V."/>
            <person name="Toshchakov S.V."/>
        </authorList>
    </citation>
    <scope>NUCLEOTIDE SEQUENCE [LARGE SCALE GENOMIC DNA]</scope>
    <source>
        <strain evidence="2">1910b</strain>
    </source>
</reference>
<evidence type="ECO:0000313" key="1">
    <source>
        <dbReference type="EMBL" id="AGT35768.1"/>
    </source>
</evidence>
<dbReference type="GO" id="GO:0003677">
    <property type="term" value="F:DNA binding"/>
    <property type="evidence" value="ECO:0007669"/>
    <property type="project" value="InterPro"/>
</dbReference>
<dbReference type="AlphaFoldDB" id="S5ZF42"/>
<proteinExistence type="predicted"/>
<dbReference type="SUPFAM" id="SSF46894">
    <property type="entry name" value="C-terminal effector domain of the bipartite response regulators"/>
    <property type="match status" value="1"/>
</dbReference>
<dbReference type="eggNOG" id="arCOG01231">
    <property type="taxonomic scope" value="Archaea"/>
</dbReference>
<dbReference type="GO" id="GO:0006355">
    <property type="term" value="P:regulation of DNA-templated transcription"/>
    <property type="evidence" value="ECO:0007669"/>
    <property type="project" value="InterPro"/>
</dbReference>
<keyword evidence="2" id="KW-1185">Reference proteome</keyword>
<dbReference type="SUPFAM" id="SSF52540">
    <property type="entry name" value="P-loop containing nucleoside triphosphate hydrolases"/>
    <property type="match status" value="1"/>
</dbReference>
<dbReference type="InterPro" id="IPR027417">
    <property type="entry name" value="P-loop_NTPase"/>
</dbReference>
<dbReference type="eggNOG" id="arCOG01585">
    <property type="taxonomic scope" value="Archaea"/>
</dbReference>
<dbReference type="Gene3D" id="1.10.10.10">
    <property type="entry name" value="Winged helix-like DNA-binding domain superfamily/Winged helix DNA-binding domain"/>
    <property type="match status" value="1"/>
</dbReference>
<dbReference type="HOGENOM" id="CLU_1149858_0_0_2"/>
<organism evidence="1 2">
    <name type="scientific">Thermofilum adornatum</name>
    <dbReference type="NCBI Taxonomy" id="1365176"/>
    <lineage>
        <taxon>Archaea</taxon>
        <taxon>Thermoproteota</taxon>
        <taxon>Thermoprotei</taxon>
        <taxon>Thermofilales</taxon>
        <taxon>Thermofilaceae</taxon>
        <taxon>Thermofilum</taxon>
    </lineage>
</organism>
<dbReference type="CDD" id="cd00882">
    <property type="entry name" value="Ras_like_GTPase"/>
    <property type="match status" value="1"/>
</dbReference>
<dbReference type="EMBL" id="CP006646">
    <property type="protein sequence ID" value="AGT35768.1"/>
    <property type="molecule type" value="Genomic_DNA"/>
</dbReference>
<gene>
    <name evidence="1" type="ORF">N186_07150</name>
</gene>
<dbReference type="OrthoDB" id="381744at2157"/>
<protein>
    <submittedName>
        <fullName evidence="1">Uncharacterized protein</fullName>
    </submittedName>
</protein>
<dbReference type="InterPro" id="IPR016032">
    <property type="entry name" value="Sig_transdc_resp-reg_C-effctor"/>
</dbReference>
<evidence type="ECO:0000313" key="2">
    <source>
        <dbReference type="Proteomes" id="UP000015543"/>
    </source>
</evidence>
<sequence length="241" mass="26550">MSLYKLIVFTGPKGAGKSSLIKSLFPELDVRFEEPSYYRDYMLTGGLAVREVAGRRDAIEVIMAAIAKWNINVGLLVVDSSRPLEGVAEPRFLAVIERAEKKALVANKVDEQGSQVAELEKFALEKGLEFFGVSTKTGVGIEELKKWIITGEKTVKTMPKPVSLPVPKPPLPIDLVPVVAKKTPDKSRLTQEELEVLELCDGKRSISEIAFKTGKSYGDVKKIIDSLMVKGFIETLKTKTV</sequence>
<dbReference type="KEGG" id="thb:N186_07150"/>
<dbReference type="InterPro" id="IPR036388">
    <property type="entry name" value="WH-like_DNA-bd_sf"/>
</dbReference>
<dbReference type="PATRIC" id="fig|1365176.7.peg.1412"/>
<dbReference type="GeneID" id="16574074"/>
<name>S5ZF42_9CREN</name>